<dbReference type="EMBL" id="JABBFW010000043">
    <property type="protein sequence ID" value="NML18875.1"/>
    <property type="molecule type" value="Genomic_DNA"/>
</dbReference>
<gene>
    <name evidence="1" type="ORF">HHL10_28285</name>
</gene>
<dbReference type="Proteomes" id="UP000574067">
    <property type="component" value="Unassembled WGS sequence"/>
</dbReference>
<dbReference type="InterPro" id="IPR012349">
    <property type="entry name" value="Split_barrel_FMN-bd"/>
</dbReference>
<name>A0A848FJ02_9BURK</name>
<dbReference type="Gene3D" id="2.30.110.10">
    <property type="entry name" value="Electron Transport, Fmn-binding Protein, Chain A"/>
    <property type="match status" value="1"/>
</dbReference>
<evidence type="ECO:0000313" key="1">
    <source>
        <dbReference type="EMBL" id="NML18875.1"/>
    </source>
</evidence>
<reference evidence="1 2" key="1">
    <citation type="submission" date="2020-04" db="EMBL/GenBank/DDBJ databases">
        <title>Azohydromonas sp. isolated from soil.</title>
        <authorList>
            <person name="Dahal R.H."/>
        </authorList>
    </citation>
    <scope>NUCLEOTIDE SEQUENCE [LARGE SCALE GENOMIC DNA]</scope>
    <source>
        <strain evidence="1 2">G-1-1-14</strain>
    </source>
</reference>
<protein>
    <submittedName>
        <fullName evidence="1">Pyridoxamine 5'-phosphate oxidase family protein</fullName>
    </submittedName>
</protein>
<organism evidence="1 2">
    <name type="scientific">Azohydromonas caseinilytica</name>
    <dbReference type="NCBI Taxonomy" id="2728836"/>
    <lineage>
        <taxon>Bacteria</taxon>
        <taxon>Pseudomonadati</taxon>
        <taxon>Pseudomonadota</taxon>
        <taxon>Betaproteobacteria</taxon>
        <taxon>Burkholderiales</taxon>
        <taxon>Sphaerotilaceae</taxon>
        <taxon>Azohydromonas</taxon>
    </lineage>
</organism>
<evidence type="ECO:0000313" key="2">
    <source>
        <dbReference type="Proteomes" id="UP000574067"/>
    </source>
</evidence>
<dbReference type="SUPFAM" id="SSF50475">
    <property type="entry name" value="FMN-binding split barrel"/>
    <property type="match status" value="1"/>
</dbReference>
<keyword evidence="2" id="KW-1185">Reference proteome</keyword>
<proteinExistence type="predicted"/>
<sequence>MSISLLSDATVAFIEREVAIDLASCGADGRSSTARGFACRVAPDRRRLTIWVRRADAGPLLQHLVTQDQVAAVFCLPETEASIQIKGSHIAIAPAGPEELALVQAYCARFVDGVMRLGYERGFSEAYMAVDPERMVAVSFTPECVFDQTPGPQAGRQQEGGAA</sequence>
<accession>A0A848FJ02</accession>
<comment type="caution">
    <text evidence="1">The sequence shown here is derived from an EMBL/GenBank/DDBJ whole genome shotgun (WGS) entry which is preliminary data.</text>
</comment>
<dbReference type="RefSeq" id="WP_169163776.1">
    <property type="nucleotide sequence ID" value="NZ_JABBFW010000043.1"/>
</dbReference>
<dbReference type="AlphaFoldDB" id="A0A848FJ02"/>